<dbReference type="PANTHER" id="PTHR12203">
    <property type="entry name" value="KDEL LYS-ASP-GLU-LEU CONTAINING - RELATED"/>
    <property type="match status" value="1"/>
</dbReference>
<keyword evidence="1" id="KW-0808">Transferase</keyword>
<dbReference type="GO" id="GO:0016740">
    <property type="term" value="F:transferase activity"/>
    <property type="evidence" value="ECO:0007669"/>
    <property type="project" value="UniProtKB-KW"/>
</dbReference>
<evidence type="ECO:0000256" key="1">
    <source>
        <dbReference type="ARBA" id="ARBA00022679"/>
    </source>
</evidence>
<name>A0A6M1RG02_9GAMM</name>
<dbReference type="Proteomes" id="UP000473008">
    <property type="component" value="Unassembled WGS sequence"/>
</dbReference>
<evidence type="ECO:0000313" key="4">
    <source>
        <dbReference type="Proteomes" id="UP000473008"/>
    </source>
</evidence>
<evidence type="ECO:0000259" key="2">
    <source>
        <dbReference type="SMART" id="SM00672"/>
    </source>
</evidence>
<dbReference type="SMART" id="SM00672">
    <property type="entry name" value="CAP10"/>
    <property type="match status" value="1"/>
</dbReference>
<protein>
    <submittedName>
        <fullName evidence="3">Lipopolysaccharide A protein</fullName>
    </submittedName>
</protein>
<dbReference type="AlphaFoldDB" id="A0A6M1RG02"/>
<organism evidence="3 4">
    <name type="scientific">Grimontia sedimenti</name>
    <dbReference type="NCBI Taxonomy" id="2711294"/>
    <lineage>
        <taxon>Bacteria</taxon>
        <taxon>Pseudomonadati</taxon>
        <taxon>Pseudomonadota</taxon>
        <taxon>Gammaproteobacteria</taxon>
        <taxon>Vibrionales</taxon>
        <taxon>Vibrionaceae</taxon>
        <taxon>Grimontia</taxon>
    </lineage>
</organism>
<proteinExistence type="predicted"/>
<keyword evidence="4" id="KW-1185">Reference proteome</keyword>
<evidence type="ECO:0000313" key="3">
    <source>
        <dbReference type="EMBL" id="NGN99186.1"/>
    </source>
</evidence>
<dbReference type="InterPro" id="IPR006598">
    <property type="entry name" value="CAP10"/>
</dbReference>
<dbReference type="PANTHER" id="PTHR12203:SF35">
    <property type="entry name" value="PROTEIN O-GLUCOSYLTRANSFERASE 1"/>
    <property type="match status" value="1"/>
</dbReference>
<feature type="domain" description="Glycosyl transferase CAP10" evidence="2">
    <location>
        <begin position="77"/>
        <end position="302"/>
    </location>
</feature>
<dbReference type="Pfam" id="PF05686">
    <property type="entry name" value="Glyco_transf_90"/>
    <property type="match status" value="1"/>
</dbReference>
<dbReference type="InterPro" id="IPR051091">
    <property type="entry name" value="O-Glucosyltr/Glycosyltrsf_90"/>
</dbReference>
<gene>
    <name evidence="3" type="ORF">G5S52_16470</name>
</gene>
<dbReference type="EMBL" id="JAALDL010000013">
    <property type="protein sequence ID" value="NGN99186.1"/>
    <property type="molecule type" value="Genomic_DNA"/>
</dbReference>
<dbReference type="RefSeq" id="WP_165015994.1">
    <property type="nucleotide sequence ID" value="NZ_JAALDL010000013.1"/>
</dbReference>
<reference evidence="3 4" key="1">
    <citation type="submission" date="2020-02" db="EMBL/GenBank/DDBJ databases">
        <title>The draft genome of Grimontia sedimenta sp. nov., isolated from benthic sediments near coral reefs south of Kuwait.</title>
        <authorList>
            <person name="Mahmoud H.M."/>
            <person name="Jose L."/>
            <person name="Eapen S."/>
        </authorList>
    </citation>
    <scope>NUCLEOTIDE SEQUENCE [LARGE SCALE GENOMIC DNA]</scope>
    <source>
        <strain evidence="3 4">S25</strain>
    </source>
</reference>
<accession>A0A6M1RG02</accession>
<comment type="caution">
    <text evidence="3">The sequence shown here is derived from an EMBL/GenBank/DDBJ whole genome shotgun (WGS) entry which is preliminary data.</text>
</comment>
<sequence>MKFPYYSKNALKALIPNILWHKVGSFLLAKITSDQRASIEERVSYYNKLTVAFAPKPEQQQFSTVAAFKKTRGWTYFFDIKDVVHFFDPDFSFNYINGDVTHVPNTPSFVKSRPIGSMNGNSVLLKLNKVRHFAFVKDKRKYQEKKDMVAWRGVGYQPHRQTVIKAFYNHPMCNIGQTKPCHGAPWEKEEMSKKEQLAYKFLLAIEGNDVATNLKWAMSSNSLVMMSRPKFETWFMEGRLQPGIHYVELKDDYSDLIEKVNYYLSHEDEALGIINNAHRWVDQFRDPQVERMISLLVAERYFELTRKTS</sequence>